<dbReference type="HOGENOM" id="CLU_027764_3_1_1"/>
<organism evidence="2 3">
    <name type="scientific">Phytophthora ramorum</name>
    <name type="common">Sudden oak death agent</name>
    <dbReference type="NCBI Taxonomy" id="164328"/>
    <lineage>
        <taxon>Eukaryota</taxon>
        <taxon>Sar</taxon>
        <taxon>Stramenopiles</taxon>
        <taxon>Oomycota</taxon>
        <taxon>Peronosporomycetes</taxon>
        <taxon>Peronosporales</taxon>
        <taxon>Peronosporaceae</taxon>
        <taxon>Phytophthora</taxon>
    </lineage>
</organism>
<dbReference type="VEuPathDB" id="FungiDB:KRP23_12122"/>
<feature type="compositionally biased region" description="Basic and acidic residues" evidence="1">
    <location>
        <begin position="65"/>
        <end position="77"/>
    </location>
</feature>
<dbReference type="EnsemblProtists" id="Phyra78752">
    <property type="protein sequence ID" value="Phyra78752"/>
    <property type="gene ID" value="Phyra78752"/>
</dbReference>
<accession>H3GPU0</accession>
<dbReference type="Proteomes" id="UP000005238">
    <property type="component" value="Unassembled WGS sequence"/>
</dbReference>
<feature type="region of interest" description="Disordered" evidence="1">
    <location>
        <begin position="48"/>
        <end position="93"/>
    </location>
</feature>
<evidence type="ECO:0000313" key="2">
    <source>
        <dbReference type="EnsemblProtists" id="Phyra78752"/>
    </source>
</evidence>
<sequence length="406" mass="45287">MTDLVTTDEVFLDNIAGLLSFDGSVTPRLVTPKPVEDTGGLGALLFTQDLNNAGPSSTSNVGRGQSDKRSSKREKEKNRQRRYRQRLKDSREELQRQVDALSEQLNGLRQESAKKKKTGPTDMILPSSRLIAEVGIQRENRLQSEAEQQRLLATVNYQAKYIKGLRQAVNNKLSASGLSCDRKSPVLHSMTSGLYTTYLQQLEGCYARVNNVMDECAFALLPETTINSTQRSKTDGGVAYFQHINKAILPYSFQQTYRALRNVVHEQDESAFGGNEIAPDNDVTIKTRVLKARNTGVLAQRFVSRQYVDEERMVLVWIISSEGDEGFHGLHAEEKGWMSVEPSASGVVLSVCVQQAPKCFSSGHCREPAIGKFYNMLHESLETDKREMAETMGKLLLDEVLSGIEC</sequence>
<keyword evidence="3" id="KW-1185">Reference proteome</keyword>
<feature type="compositionally biased region" description="Polar residues" evidence="1">
    <location>
        <begin position="48"/>
        <end position="63"/>
    </location>
</feature>
<evidence type="ECO:0008006" key="4">
    <source>
        <dbReference type="Google" id="ProtNLM"/>
    </source>
</evidence>
<dbReference type="eggNOG" id="ENOG502RBMH">
    <property type="taxonomic scope" value="Eukaryota"/>
</dbReference>
<protein>
    <recommendedName>
        <fullName evidence="4">BZIP domain-containing protein</fullName>
    </recommendedName>
</protein>
<dbReference type="VEuPathDB" id="FungiDB:KRP22_9069"/>
<reference evidence="2" key="2">
    <citation type="submission" date="2015-06" db="UniProtKB">
        <authorList>
            <consortium name="EnsemblProtists"/>
        </authorList>
    </citation>
    <scope>IDENTIFICATION</scope>
    <source>
        <strain evidence="2">Pr102</strain>
    </source>
</reference>
<reference evidence="3" key="1">
    <citation type="journal article" date="2006" name="Science">
        <title>Phytophthora genome sequences uncover evolutionary origins and mechanisms of pathogenesis.</title>
        <authorList>
            <person name="Tyler B.M."/>
            <person name="Tripathy S."/>
            <person name="Zhang X."/>
            <person name="Dehal P."/>
            <person name="Jiang R.H."/>
            <person name="Aerts A."/>
            <person name="Arredondo F.D."/>
            <person name="Baxter L."/>
            <person name="Bensasson D."/>
            <person name="Beynon J.L."/>
            <person name="Chapman J."/>
            <person name="Damasceno C.M."/>
            <person name="Dorrance A.E."/>
            <person name="Dou D."/>
            <person name="Dickerman A.W."/>
            <person name="Dubchak I.L."/>
            <person name="Garbelotto M."/>
            <person name="Gijzen M."/>
            <person name="Gordon S.G."/>
            <person name="Govers F."/>
            <person name="Grunwald N.J."/>
            <person name="Huang W."/>
            <person name="Ivors K.L."/>
            <person name="Jones R.W."/>
            <person name="Kamoun S."/>
            <person name="Krampis K."/>
            <person name="Lamour K.H."/>
            <person name="Lee M.K."/>
            <person name="McDonald W.H."/>
            <person name="Medina M."/>
            <person name="Meijer H.J."/>
            <person name="Nordberg E.K."/>
            <person name="Maclean D.J."/>
            <person name="Ospina-Giraldo M.D."/>
            <person name="Morris P.F."/>
            <person name="Phuntumart V."/>
            <person name="Putnam N.H."/>
            <person name="Rash S."/>
            <person name="Rose J.K."/>
            <person name="Sakihama Y."/>
            <person name="Salamov A.A."/>
            <person name="Savidor A."/>
            <person name="Scheuring C.F."/>
            <person name="Smith B.M."/>
            <person name="Sobral B.W."/>
            <person name="Terry A."/>
            <person name="Torto-Alalibo T.A."/>
            <person name="Win J."/>
            <person name="Xu Z."/>
            <person name="Zhang H."/>
            <person name="Grigoriev I.V."/>
            <person name="Rokhsar D.S."/>
            <person name="Boore J.L."/>
        </authorList>
    </citation>
    <scope>NUCLEOTIDE SEQUENCE [LARGE SCALE GENOMIC DNA]</scope>
    <source>
        <strain evidence="3">Pr102</strain>
    </source>
</reference>
<proteinExistence type="predicted"/>
<evidence type="ECO:0000313" key="3">
    <source>
        <dbReference type="Proteomes" id="UP000005238"/>
    </source>
</evidence>
<dbReference type="AlphaFoldDB" id="H3GPU0"/>
<dbReference type="OMA" id="GAMVELC"/>
<name>H3GPU0_PHYRM</name>
<dbReference type="EMBL" id="DS566031">
    <property type="status" value="NOT_ANNOTATED_CDS"/>
    <property type="molecule type" value="Genomic_DNA"/>
</dbReference>
<dbReference type="InParanoid" id="H3GPU0"/>
<evidence type="ECO:0000256" key="1">
    <source>
        <dbReference type="SAM" id="MobiDB-lite"/>
    </source>
</evidence>
<dbReference type="CDD" id="cd14686">
    <property type="entry name" value="bZIP"/>
    <property type="match status" value="1"/>
</dbReference>